<dbReference type="SMART" id="SM01092">
    <property type="entry name" value="CO_deh_flav_C"/>
    <property type="match status" value="1"/>
</dbReference>
<keyword evidence="1" id="KW-0285">Flavoprotein</keyword>
<keyword evidence="2" id="KW-0274">FAD</keyword>
<dbReference type="InterPro" id="IPR002346">
    <property type="entry name" value="Mopterin_DH_FAD-bd"/>
</dbReference>
<dbReference type="Pfam" id="PF00941">
    <property type="entry name" value="FAD_binding_5"/>
    <property type="match status" value="1"/>
</dbReference>
<sequence length="312" mass="33359">MLLYEPGMVHGVIVIRVVFLLLSICGGGKMNYFQPQSVSDAVKIAQTSGATFLAGGTDLVLHMQTGKIHPNALIDLGKILELKEIKESNGYLDIGCMATFAELGQSELVFRNALALWLACQTMGSPQIRNQATLGGNLGNCSPAADGLPPLLALGAEVHLISREGDEVVLLETLLSRTPLLSQDTLIRGFRIPLKGLQSGFAKLGRRRALAIARLSVAVAIELEDNHVGKVCIALGAVGKRAFLSETLARELSNQELNKAWIEKGVEGVQWVVREALGSRASAPYKRVAVSGVFREALGSFIPEGGQTYDGD</sequence>
<dbReference type="Gene3D" id="3.30.390.50">
    <property type="entry name" value="CO dehydrogenase flavoprotein, C-terminal domain"/>
    <property type="match status" value="1"/>
</dbReference>
<dbReference type="Proteomes" id="UP000186102">
    <property type="component" value="Unassembled WGS sequence"/>
</dbReference>
<dbReference type="InterPro" id="IPR005107">
    <property type="entry name" value="CO_DH_flav_C"/>
</dbReference>
<dbReference type="InterPro" id="IPR016166">
    <property type="entry name" value="FAD-bd_PCMH"/>
</dbReference>
<dbReference type="Pfam" id="PF03450">
    <property type="entry name" value="CO_deh_flav_C"/>
    <property type="match status" value="1"/>
</dbReference>
<dbReference type="InterPro" id="IPR016167">
    <property type="entry name" value="FAD-bd_PCMH_sub1"/>
</dbReference>
<evidence type="ECO:0000313" key="5">
    <source>
        <dbReference type="EMBL" id="OLN32688.1"/>
    </source>
</evidence>
<dbReference type="GO" id="GO:0071949">
    <property type="term" value="F:FAD binding"/>
    <property type="evidence" value="ECO:0007669"/>
    <property type="project" value="InterPro"/>
</dbReference>
<reference evidence="5 6" key="1">
    <citation type="submission" date="2016-09" db="EMBL/GenBank/DDBJ databases">
        <title>Complete genome of Desulfosporosinus sp. OL.</title>
        <authorList>
            <person name="Mardanov A."/>
            <person name="Beletsky A."/>
            <person name="Panova A."/>
            <person name="Karnachuk O."/>
            <person name="Ravin N."/>
        </authorList>
    </citation>
    <scope>NUCLEOTIDE SEQUENCE [LARGE SCALE GENOMIC DNA]</scope>
    <source>
        <strain evidence="5 6">OL</strain>
    </source>
</reference>
<dbReference type="InterPro" id="IPR036683">
    <property type="entry name" value="CO_DH_flav_C_dom_sf"/>
</dbReference>
<protein>
    <submittedName>
        <fullName evidence="5">Xanthine dehydrogenase, FAD binding subunit</fullName>
    </submittedName>
</protein>
<gene>
    <name evidence="5" type="ORF">DSOL_1439</name>
</gene>
<dbReference type="PANTHER" id="PTHR42659">
    <property type="entry name" value="XANTHINE DEHYDROGENASE SUBUNIT C-RELATED"/>
    <property type="match status" value="1"/>
</dbReference>
<accession>A0A1Q8QZ91</accession>
<dbReference type="SUPFAM" id="SSF56176">
    <property type="entry name" value="FAD-binding/transporter-associated domain-like"/>
    <property type="match status" value="1"/>
</dbReference>
<dbReference type="EMBL" id="MLBF01000007">
    <property type="protein sequence ID" value="OLN32688.1"/>
    <property type="molecule type" value="Genomic_DNA"/>
</dbReference>
<dbReference type="InterPro" id="IPR051312">
    <property type="entry name" value="Diverse_Substr_Oxidored"/>
</dbReference>
<dbReference type="Gene3D" id="3.30.465.10">
    <property type="match status" value="1"/>
</dbReference>
<dbReference type="PROSITE" id="PS51387">
    <property type="entry name" value="FAD_PCMH"/>
    <property type="match status" value="1"/>
</dbReference>
<evidence type="ECO:0000313" key="6">
    <source>
        <dbReference type="Proteomes" id="UP000186102"/>
    </source>
</evidence>
<dbReference type="STRING" id="1888891.DSOL_1439"/>
<proteinExistence type="predicted"/>
<dbReference type="Gene3D" id="3.30.43.10">
    <property type="entry name" value="Uridine Diphospho-n-acetylenolpyruvylglucosamine Reductase, domain 2"/>
    <property type="match status" value="1"/>
</dbReference>
<evidence type="ECO:0000256" key="1">
    <source>
        <dbReference type="ARBA" id="ARBA00022630"/>
    </source>
</evidence>
<evidence type="ECO:0000256" key="3">
    <source>
        <dbReference type="ARBA" id="ARBA00023002"/>
    </source>
</evidence>
<evidence type="ECO:0000256" key="2">
    <source>
        <dbReference type="ARBA" id="ARBA00022827"/>
    </source>
</evidence>
<keyword evidence="3" id="KW-0560">Oxidoreductase</keyword>
<dbReference type="InterPro" id="IPR036318">
    <property type="entry name" value="FAD-bd_PCMH-like_sf"/>
</dbReference>
<name>A0A1Q8QZ91_9FIRM</name>
<dbReference type="GO" id="GO:0016491">
    <property type="term" value="F:oxidoreductase activity"/>
    <property type="evidence" value="ECO:0007669"/>
    <property type="project" value="UniProtKB-KW"/>
</dbReference>
<dbReference type="AlphaFoldDB" id="A0A1Q8QZ91"/>
<comment type="caution">
    <text evidence="5">The sequence shown here is derived from an EMBL/GenBank/DDBJ whole genome shotgun (WGS) entry which is preliminary data.</text>
</comment>
<dbReference type="PANTHER" id="PTHR42659:SF2">
    <property type="entry name" value="XANTHINE DEHYDROGENASE SUBUNIT C-RELATED"/>
    <property type="match status" value="1"/>
</dbReference>
<dbReference type="SUPFAM" id="SSF55447">
    <property type="entry name" value="CO dehydrogenase flavoprotein C-terminal domain-like"/>
    <property type="match status" value="1"/>
</dbReference>
<keyword evidence="6" id="KW-1185">Reference proteome</keyword>
<feature type="domain" description="FAD-binding PCMH-type" evidence="4">
    <location>
        <begin position="25"/>
        <end position="197"/>
    </location>
</feature>
<evidence type="ECO:0000259" key="4">
    <source>
        <dbReference type="PROSITE" id="PS51387"/>
    </source>
</evidence>
<dbReference type="InterPro" id="IPR016169">
    <property type="entry name" value="FAD-bd_PCMH_sub2"/>
</dbReference>
<organism evidence="5 6">
    <name type="scientific">Desulfosporosinus metallidurans</name>
    <dbReference type="NCBI Taxonomy" id="1888891"/>
    <lineage>
        <taxon>Bacteria</taxon>
        <taxon>Bacillati</taxon>
        <taxon>Bacillota</taxon>
        <taxon>Clostridia</taxon>
        <taxon>Eubacteriales</taxon>
        <taxon>Desulfitobacteriaceae</taxon>
        <taxon>Desulfosporosinus</taxon>
    </lineage>
</organism>